<dbReference type="Pfam" id="PF00795">
    <property type="entry name" value="CN_hydrolase"/>
    <property type="match status" value="1"/>
</dbReference>
<organism evidence="3 4">
    <name type="scientific">Paenibacillus montaniterrae</name>
    <dbReference type="NCBI Taxonomy" id="429341"/>
    <lineage>
        <taxon>Bacteria</taxon>
        <taxon>Bacillati</taxon>
        <taxon>Bacillota</taxon>
        <taxon>Bacilli</taxon>
        <taxon>Bacillales</taxon>
        <taxon>Paenibacillaceae</taxon>
        <taxon>Paenibacillus</taxon>
    </lineage>
</organism>
<evidence type="ECO:0000313" key="4">
    <source>
        <dbReference type="Proteomes" id="UP000683139"/>
    </source>
</evidence>
<dbReference type="Proteomes" id="UP000683139">
    <property type="component" value="Unassembled WGS sequence"/>
</dbReference>
<sequence length="266" mass="29255">MRAATLALVQFDSVIGDVAGNTRKAISFMQEAGMRQADLVVFPELFLTGYDLDALGSRYRELAQHEQSAAVRQLCEAAKAAAINAILPMPLLSTSGIVNGALVINRKGEIVAQYAKVHLWAEEQRYFAAGDELLVIAFDFAKVGLMICYDAAFPEMARSLTLQGADLLVAPSAFTKDLAHRWNIYFATRALENTRFVAAVNGVGGLTEESWLFGNNKVAAPSGELLLDAELDQEAMQLLTIDLSLNEQYEERIPYLRDRRSELYSG</sequence>
<evidence type="ECO:0000313" key="3">
    <source>
        <dbReference type="EMBL" id="GIP17676.1"/>
    </source>
</evidence>
<dbReference type="PANTHER" id="PTHR43674">
    <property type="entry name" value="NITRILASE C965.09-RELATED"/>
    <property type="match status" value="1"/>
</dbReference>
<protein>
    <submittedName>
        <fullName evidence="3">Carbon-nitrogen hydrolase</fullName>
    </submittedName>
</protein>
<comment type="caution">
    <text evidence="3">The sequence shown here is derived from an EMBL/GenBank/DDBJ whole genome shotgun (WGS) entry which is preliminary data.</text>
</comment>
<accession>A0A920CY88</accession>
<dbReference type="GO" id="GO:0016811">
    <property type="term" value="F:hydrolase activity, acting on carbon-nitrogen (but not peptide) bonds, in linear amides"/>
    <property type="evidence" value="ECO:0007669"/>
    <property type="project" value="TreeGrafter"/>
</dbReference>
<reference evidence="3" key="1">
    <citation type="submission" date="2021-03" db="EMBL/GenBank/DDBJ databases">
        <title>Antimicrobial resistance genes in bacteria isolated from Japanese honey, and their potential for conferring macrolide and lincosamide resistance in the American foulbrood pathogen Paenibacillus larvae.</title>
        <authorList>
            <person name="Okamoto M."/>
            <person name="Kumagai M."/>
            <person name="Kanamori H."/>
            <person name="Takamatsu D."/>
        </authorList>
    </citation>
    <scope>NUCLEOTIDE SEQUENCE</scope>
    <source>
        <strain evidence="3">J40TS1</strain>
    </source>
</reference>
<dbReference type="AlphaFoldDB" id="A0A920CY88"/>
<evidence type="ECO:0000259" key="2">
    <source>
        <dbReference type="PROSITE" id="PS50263"/>
    </source>
</evidence>
<dbReference type="PROSITE" id="PS50263">
    <property type="entry name" value="CN_HYDROLASE"/>
    <property type="match status" value="1"/>
</dbReference>
<proteinExistence type="predicted"/>
<feature type="domain" description="CN hydrolase" evidence="2">
    <location>
        <begin position="4"/>
        <end position="245"/>
    </location>
</feature>
<dbReference type="Gene3D" id="3.60.110.10">
    <property type="entry name" value="Carbon-nitrogen hydrolase"/>
    <property type="match status" value="1"/>
</dbReference>
<dbReference type="SUPFAM" id="SSF56317">
    <property type="entry name" value="Carbon-nitrogen hydrolase"/>
    <property type="match status" value="1"/>
</dbReference>
<dbReference type="InterPro" id="IPR036526">
    <property type="entry name" value="C-N_Hydrolase_sf"/>
</dbReference>
<dbReference type="PANTHER" id="PTHR43674:SF16">
    <property type="entry name" value="CARBON-NITROGEN FAMILY, PUTATIVE (AFU_ORTHOLOGUE AFUA_5G02350)-RELATED"/>
    <property type="match status" value="1"/>
</dbReference>
<gene>
    <name evidence="3" type="ORF">J40TS1_33180</name>
</gene>
<name>A0A920CY88_9BACL</name>
<keyword evidence="1 3" id="KW-0378">Hydrolase</keyword>
<evidence type="ECO:0000256" key="1">
    <source>
        <dbReference type="ARBA" id="ARBA00022801"/>
    </source>
</evidence>
<dbReference type="InterPro" id="IPR050345">
    <property type="entry name" value="Aliph_Amidase/BUP"/>
</dbReference>
<keyword evidence="4" id="KW-1185">Reference proteome</keyword>
<dbReference type="RefSeq" id="WP_213517256.1">
    <property type="nucleotide sequence ID" value="NZ_BOSE01000006.1"/>
</dbReference>
<dbReference type="InterPro" id="IPR003010">
    <property type="entry name" value="C-N_Hydrolase"/>
</dbReference>
<dbReference type="EMBL" id="BOSE01000006">
    <property type="protein sequence ID" value="GIP17676.1"/>
    <property type="molecule type" value="Genomic_DNA"/>
</dbReference>